<dbReference type="InterPro" id="IPR016576">
    <property type="entry name" value="Ribosomal_mL63"/>
</dbReference>
<dbReference type="AlphaFoldDB" id="A0A6B2EFF0"/>
<dbReference type="Pfam" id="PF14978">
    <property type="entry name" value="MRP-63"/>
    <property type="match status" value="1"/>
</dbReference>
<accession>A0A6B2EFF0</accession>
<protein>
    <submittedName>
        <fullName evidence="1">Putative ribosomal protein 63 mitochondrial</fullName>
    </submittedName>
</protein>
<dbReference type="PANTHER" id="PTHR14520">
    <property type="entry name" value="MITOCHONDRIAL RIBOSOMAL PROTEIN 63"/>
    <property type="match status" value="1"/>
</dbReference>
<keyword evidence="1" id="KW-0689">Ribosomal protein</keyword>
<dbReference type="PANTHER" id="PTHR14520:SF4">
    <property type="entry name" value="LARGE RIBOSOMAL SUBUNIT PROTEIN ML63"/>
    <property type="match status" value="1"/>
</dbReference>
<dbReference type="EMBL" id="GIFK01004172">
    <property type="protein sequence ID" value="NBJ61875.1"/>
    <property type="molecule type" value="Transcribed_RNA"/>
</dbReference>
<sequence>MRLSLACLFKKTVNGHIFRGKNRLVKPVSKRAMERLRTEYDLMEQNMLYLRHPYLSIEESSGHTKELGKTEAKMAKWRDYNLELKRKPNITIEERLACLKIKEAWD</sequence>
<proteinExistence type="predicted"/>
<evidence type="ECO:0000313" key="1">
    <source>
        <dbReference type="EMBL" id="NBJ61875.1"/>
    </source>
</evidence>
<name>A0A6B2EFF0_9DIPT</name>
<keyword evidence="1" id="KW-0687">Ribonucleoprotein</keyword>
<dbReference type="GO" id="GO:0032543">
    <property type="term" value="P:mitochondrial translation"/>
    <property type="evidence" value="ECO:0007669"/>
    <property type="project" value="TreeGrafter"/>
</dbReference>
<dbReference type="GO" id="GO:0005761">
    <property type="term" value="C:mitochondrial ribosome"/>
    <property type="evidence" value="ECO:0007669"/>
    <property type="project" value="InterPro"/>
</dbReference>
<dbReference type="GO" id="GO:0003735">
    <property type="term" value="F:structural constituent of ribosome"/>
    <property type="evidence" value="ECO:0007669"/>
    <property type="project" value="TreeGrafter"/>
</dbReference>
<organism evidence="1">
    <name type="scientific">Phlebotomus kandelakii</name>
    <dbReference type="NCBI Taxonomy" id="1109342"/>
    <lineage>
        <taxon>Eukaryota</taxon>
        <taxon>Metazoa</taxon>
        <taxon>Ecdysozoa</taxon>
        <taxon>Arthropoda</taxon>
        <taxon>Hexapoda</taxon>
        <taxon>Insecta</taxon>
        <taxon>Pterygota</taxon>
        <taxon>Neoptera</taxon>
        <taxon>Endopterygota</taxon>
        <taxon>Diptera</taxon>
        <taxon>Nematocera</taxon>
        <taxon>Psychodoidea</taxon>
        <taxon>Psychodidae</taxon>
        <taxon>Phlebotomus</taxon>
        <taxon>Larroussius</taxon>
    </lineage>
</organism>
<reference evidence="1" key="1">
    <citation type="submission" date="2019-10" db="EMBL/GenBank/DDBJ databases">
        <title>Short sand fly seasons in Tbilisi, Georgia, hinder development of host immunity to saliva of the visceral leishmaniasis vector Phlebotomus kandelakii.</title>
        <authorList>
            <person name="Oliveira F."/>
            <person name="Giorgobiani E."/>
            <person name="Guimaraes-Costa A.B."/>
            <person name="Abdeladhim M."/>
            <person name="Oristian J."/>
            <person name="Tskhvaradze L."/>
            <person name="Tsertsvadze N."/>
            <person name="Zakalashvili M."/>
            <person name="Valenzuela J.G."/>
            <person name="Kamhawi S."/>
        </authorList>
    </citation>
    <scope>NUCLEOTIDE SEQUENCE</scope>
    <source>
        <strain evidence="1">Wild-capture in Tbilisi</strain>
        <tissue evidence="1">Salivary glands</tissue>
    </source>
</reference>